<keyword evidence="2" id="KW-0472">Membrane</keyword>
<reference evidence="3 4" key="1">
    <citation type="submission" date="2017-11" db="EMBL/GenBank/DDBJ databases">
        <title>De novo assembly and phasing of dikaryotic genomes from two isolates of Puccinia coronata f. sp. avenae, the causal agent of oat crown rust.</title>
        <authorList>
            <person name="Miller M.E."/>
            <person name="Zhang Y."/>
            <person name="Omidvar V."/>
            <person name="Sperschneider J."/>
            <person name="Schwessinger B."/>
            <person name="Raley C."/>
            <person name="Palmer J.M."/>
            <person name="Garnica D."/>
            <person name="Upadhyaya N."/>
            <person name="Rathjen J."/>
            <person name="Taylor J.M."/>
            <person name="Park R.F."/>
            <person name="Dodds P.N."/>
            <person name="Hirsch C.D."/>
            <person name="Kianian S.F."/>
            <person name="Figueroa M."/>
        </authorList>
    </citation>
    <scope>NUCLEOTIDE SEQUENCE [LARGE SCALE GENOMIC DNA]</scope>
    <source>
        <strain evidence="3">12NC29</strain>
    </source>
</reference>
<evidence type="ECO:0000256" key="1">
    <source>
        <dbReference type="SAM" id="MobiDB-lite"/>
    </source>
</evidence>
<feature type="transmembrane region" description="Helical" evidence="2">
    <location>
        <begin position="253"/>
        <end position="269"/>
    </location>
</feature>
<keyword evidence="2" id="KW-1133">Transmembrane helix</keyword>
<dbReference type="OrthoDB" id="2499346at2759"/>
<feature type="region of interest" description="Disordered" evidence="1">
    <location>
        <begin position="428"/>
        <end position="453"/>
    </location>
</feature>
<sequence length="453" mass="50432">MFSTPTSKAGSLFDLMRSSPSPAPSSSYQECHDHSSRTARSGAPSLQSKSPASIASFNSGSRYQPSSCSTYSASALPGSGLSRNIFKKQYIHQAIRLVDDALMEQEKGSSCDESYALDCYLGSLEYLLSAFSAESNLDRQIGSVERQAIVHAKLVSLIRRTEEFSAPHKQEPESYPTATEPSNGWWNGVWGRVAPSKIVSENTPIFVSAPSELAAQCVCGRKVLVKIPESMLPDTPTQEHLQQPENEASSRGLIARLWGWILMGFFWTIGIINGRILPWIATFTIRTAVGVVIYLEKKFQIVNFMLNLVINTIKLLIKISRDYKINQQIGDLLSWIISHLLKFALAFVKQGDLEQLGQLLDVNPANHNHDRRKQDSSKLSGAVNNNVRVLENLFMPQPHPSQTFVERGRSSSRFSLKSDATYQVNRPDHHYSNWTRAGTSSSSFALRPDSHRL</sequence>
<evidence type="ECO:0000313" key="3">
    <source>
        <dbReference type="EMBL" id="PLW46541.1"/>
    </source>
</evidence>
<dbReference type="EMBL" id="PGCJ01000118">
    <property type="protein sequence ID" value="PLW46541.1"/>
    <property type="molecule type" value="Genomic_DNA"/>
</dbReference>
<feature type="region of interest" description="Disordered" evidence="1">
    <location>
        <begin position="1"/>
        <end position="53"/>
    </location>
</feature>
<gene>
    <name evidence="3" type="ORF">PCANC_08518</name>
</gene>
<keyword evidence="2" id="KW-0812">Transmembrane</keyword>
<protein>
    <recommendedName>
        <fullName evidence="5">MIT domain-containing protein</fullName>
    </recommendedName>
</protein>
<dbReference type="Proteomes" id="UP000235388">
    <property type="component" value="Unassembled WGS sequence"/>
</dbReference>
<accession>A0A2N5V986</accession>
<feature type="compositionally biased region" description="Low complexity" evidence="1">
    <location>
        <begin position="18"/>
        <end position="27"/>
    </location>
</feature>
<evidence type="ECO:0000256" key="2">
    <source>
        <dbReference type="SAM" id="Phobius"/>
    </source>
</evidence>
<proteinExistence type="predicted"/>
<dbReference type="AlphaFoldDB" id="A0A2N5V986"/>
<keyword evidence="4" id="KW-1185">Reference proteome</keyword>
<evidence type="ECO:0008006" key="5">
    <source>
        <dbReference type="Google" id="ProtNLM"/>
    </source>
</evidence>
<organism evidence="3 4">
    <name type="scientific">Puccinia coronata f. sp. avenae</name>
    <dbReference type="NCBI Taxonomy" id="200324"/>
    <lineage>
        <taxon>Eukaryota</taxon>
        <taxon>Fungi</taxon>
        <taxon>Dikarya</taxon>
        <taxon>Basidiomycota</taxon>
        <taxon>Pucciniomycotina</taxon>
        <taxon>Pucciniomycetes</taxon>
        <taxon>Pucciniales</taxon>
        <taxon>Pucciniaceae</taxon>
        <taxon>Puccinia</taxon>
    </lineage>
</organism>
<name>A0A2N5V986_9BASI</name>
<feature type="compositionally biased region" description="Polar residues" evidence="1">
    <location>
        <begin position="44"/>
        <end position="53"/>
    </location>
</feature>
<evidence type="ECO:0000313" key="4">
    <source>
        <dbReference type="Proteomes" id="UP000235388"/>
    </source>
</evidence>
<comment type="caution">
    <text evidence="3">The sequence shown here is derived from an EMBL/GenBank/DDBJ whole genome shotgun (WGS) entry which is preliminary data.</text>
</comment>
<feature type="compositionally biased region" description="Polar residues" evidence="1">
    <location>
        <begin position="432"/>
        <end position="444"/>
    </location>
</feature>